<feature type="region of interest" description="Disordered" evidence="14">
    <location>
        <begin position="523"/>
        <end position="557"/>
    </location>
</feature>
<dbReference type="InterPro" id="IPR039261">
    <property type="entry name" value="FNR_nucleotide-bd"/>
</dbReference>
<dbReference type="SUPFAM" id="SSF52343">
    <property type="entry name" value="Ferredoxin reductase-like, C-terminal NADP-linked domain"/>
    <property type="match status" value="1"/>
</dbReference>
<dbReference type="AlphaFoldDB" id="A0A9P3Q0Y2"/>
<feature type="compositionally biased region" description="Acidic residues" evidence="14">
    <location>
        <begin position="524"/>
        <end position="535"/>
    </location>
</feature>
<evidence type="ECO:0000256" key="8">
    <source>
        <dbReference type="ARBA" id="ARBA00022989"/>
    </source>
</evidence>
<evidence type="ECO:0000256" key="12">
    <source>
        <dbReference type="ARBA" id="ARBA00023180"/>
    </source>
</evidence>
<name>A0A9P3Q0Y2_LYOSH</name>
<evidence type="ECO:0000313" key="17">
    <source>
        <dbReference type="EMBL" id="GLB45169.1"/>
    </source>
</evidence>
<keyword evidence="9" id="KW-0560">Oxidoreductase</keyword>
<evidence type="ECO:0000256" key="5">
    <source>
        <dbReference type="ARBA" id="ARBA00022475"/>
    </source>
</evidence>
<accession>A0A9P3Q0Y2</accession>
<dbReference type="Pfam" id="PF08030">
    <property type="entry name" value="NAD_binding_6"/>
    <property type="match status" value="1"/>
</dbReference>
<keyword evidence="4" id="KW-0813">Transport</keyword>
<dbReference type="PANTHER" id="PTHR32361:SF9">
    <property type="entry name" value="FERRIC REDUCTASE TRANSMEMBRANE COMPONENT 3-RELATED"/>
    <property type="match status" value="1"/>
</dbReference>
<dbReference type="InterPro" id="IPR013130">
    <property type="entry name" value="Fe3_Rdtase_TM_dom"/>
</dbReference>
<evidence type="ECO:0000256" key="9">
    <source>
        <dbReference type="ARBA" id="ARBA00023002"/>
    </source>
</evidence>
<keyword evidence="8 15" id="KW-1133">Transmembrane helix</keyword>
<gene>
    <name evidence="17" type="primary">FRP1</name>
    <name evidence="17" type="ORF">LshimejAT787_2000740</name>
</gene>
<feature type="domain" description="FAD-binding FR-type" evidence="16">
    <location>
        <begin position="309"/>
        <end position="439"/>
    </location>
</feature>
<evidence type="ECO:0000256" key="3">
    <source>
        <dbReference type="ARBA" id="ARBA00012668"/>
    </source>
</evidence>
<feature type="transmembrane region" description="Helical" evidence="15">
    <location>
        <begin position="44"/>
        <end position="65"/>
    </location>
</feature>
<keyword evidence="12" id="KW-0325">Glycoprotein</keyword>
<sequence length="621" mass="68714">MASRVPNDPPVFTPDHVAAAAKASQTPDPDRAIRIAQARNYPNRAWFCVAAFIAIVSACHFLTLLHRMARRKRPHPGSSRGAVSLYRLPKATVNAFRAVAFRYTIPVGNSYTLNVAEVFLTAAYTTLVFVWSLVNTTSKKGVKYDPKYWANIAGNLAALQLPLMTALGTKNNILSFLTGVSFDKLQLNYLHRMSARVLCVLLWVHAAGRIKIGMVGSTSWTHPWIQSGLLASTAFTILCLVSIRPLRERGYEIFLAVHFLMAFITILAGYFHARENHYGHYVWPSFVIWGLDRVIRMLRILIYNAGYLRKSSVEELGRVEALSPHFVRITLQRPAYMHWRPGQSAYLMVPGVSASPFEAHPFTISSIDVPSEVHDTSAKEDASRKSSSSRSEDDIVVTKQLTFLIRVRSGFTKRLLAAAAKDQAMRVILDGPYSSPPLLRGYETVVLIAGGSGVAFTLPLLLDLIHRAKRDDAICTRVVFVWAIRDASHIDWIAEALVPAIAVAPPEISISIRVHVTGVKDDAQSWDDDSAEGDEEVKVGKESSRAKGHQYPGISMEQGRPDLKRLLDDEIHQASGDMSVNVCGTHALANAVKSALRRPRFFDVLRGGPTVTLHVESFGNT</sequence>
<dbReference type="InterPro" id="IPR013112">
    <property type="entry name" value="FAD-bd_8"/>
</dbReference>
<feature type="compositionally biased region" description="Basic and acidic residues" evidence="14">
    <location>
        <begin position="536"/>
        <end position="545"/>
    </location>
</feature>
<dbReference type="GO" id="GO:0052851">
    <property type="term" value="F:ferric-chelate reductase (NADPH) activity"/>
    <property type="evidence" value="ECO:0007669"/>
    <property type="project" value="UniProtKB-EC"/>
</dbReference>
<protein>
    <recommendedName>
        <fullName evidence="3">ferric-chelate reductase (NADPH)</fullName>
        <ecNumber evidence="3">1.16.1.9</ecNumber>
    </recommendedName>
</protein>
<comment type="subcellular location">
    <subcellularLocation>
        <location evidence="1">Cell membrane</location>
        <topology evidence="1">Multi-pass membrane protein</topology>
    </subcellularLocation>
</comment>
<evidence type="ECO:0000256" key="4">
    <source>
        <dbReference type="ARBA" id="ARBA00022448"/>
    </source>
</evidence>
<dbReference type="EC" id="1.16.1.9" evidence="3"/>
<comment type="caution">
    <text evidence="17">The sequence shown here is derived from an EMBL/GenBank/DDBJ whole genome shotgun (WGS) entry which is preliminary data.</text>
</comment>
<dbReference type="SUPFAM" id="SSF63380">
    <property type="entry name" value="Riboflavin synthase domain-like"/>
    <property type="match status" value="1"/>
</dbReference>
<dbReference type="GO" id="GO:0006826">
    <property type="term" value="P:iron ion transport"/>
    <property type="evidence" value="ECO:0007669"/>
    <property type="project" value="UniProtKB-ARBA"/>
</dbReference>
<evidence type="ECO:0000256" key="15">
    <source>
        <dbReference type="SAM" id="Phobius"/>
    </source>
</evidence>
<keyword evidence="5" id="KW-1003">Cell membrane</keyword>
<keyword evidence="7" id="KW-0249">Electron transport</keyword>
<keyword evidence="6 15" id="KW-0812">Transmembrane</keyword>
<evidence type="ECO:0000256" key="13">
    <source>
        <dbReference type="ARBA" id="ARBA00048483"/>
    </source>
</evidence>
<evidence type="ECO:0000256" key="7">
    <source>
        <dbReference type="ARBA" id="ARBA00022982"/>
    </source>
</evidence>
<dbReference type="Pfam" id="PF08022">
    <property type="entry name" value="FAD_binding_8"/>
    <property type="match status" value="1"/>
</dbReference>
<evidence type="ECO:0000256" key="6">
    <source>
        <dbReference type="ARBA" id="ARBA00022692"/>
    </source>
</evidence>
<dbReference type="GO" id="GO:0015677">
    <property type="term" value="P:copper ion import"/>
    <property type="evidence" value="ECO:0007669"/>
    <property type="project" value="TreeGrafter"/>
</dbReference>
<dbReference type="OrthoDB" id="4494341at2759"/>
<dbReference type="CDD" id="cd06186">
    <property type="entry name" value="NOX_Duox_like_FAD_NADP"/>
    <property type="match status" value="1"/>
</dbReference>
<evidence type="ECO:0000256" key="1">
    <source>
        <dbReference type="ARBA" id="ARBA00004651"/>
    </source>
</evidence>
<dbReference type="Pfam" id="PF01794">
    <property type="entry name" value="Ferric_reduct"/>
    <property type="match status" value="1"/>
</dbReference>
<dbReference type="InterPro" id="IPR017927">
    <property type="entry name" value="FAD-bd_FR_type"/>
</dbReference>
<evidence type="ECO:0000256" key="10">
    <source>
        <dbReference type="ARBA" id="ARBA00023065"/>
    </source>
</evidence>
<reference evidence="17" key="1">
    <citation type="submission" date="2022-07" db="EMBL/GenBank/DDBJ databases">
        <title>The genome of Lyophyllum shimeji provides insight into the initial evolution of ectomycorrhizal fungal genome.</title>
        <authorList>
            <person name="Kobayashi Y."/>
            <person name="Shibata T."/>
            <person name="Hirakawa H."/>
            <person name="Shigenobu S."/>
            <person name="Nishiyama T."/>
            <person name="Yamada A."/>
            <person name="Hasebe M."/>
            <person name="Kawaguchi M."/>
        </authorList>
    </citation>
    <scope>NUCLEOTIDE SEQUENCE</scope>
    <source>
        <strain evidence="17">AT787</strain>
    </source>
</reference>
<feature type="transmembrane region" description="Helical" evidence="15">
    <location>
        <begin position="224"/>
        <end position="241"/>
    </location>
</feature>
<keyword evidence="11 15" id="KW-0472">Membrane</keyword>
<dbReference type="EMBL" id="BRPK01000020">
    <property type="protein sequence ID" value="GLB45169.1"/>
    <property type="molecule type" value="Genomic_DNA"/>
</dbReference>
<dbReference type="GO" id="GO:0006879">
    <property type="term" value="P:intracellular iron ion homeostasis"/>
    <property type="evidence" value="ECO:0007669"/>
    <property type="project" value="TreeGrafter"/>
</dbReference>
<dbReference type="InterPro" id="IPR013121">
    <property type="entry name" value="Fe_red_NAD-bd_6"/>
</dbReference>
<comment type="catalytic activity">
    <reaction evidence="13">
        <text>2 a Fe(II)-siderophore + NADP(+) + H(+) = 2 a Fe(III)-siderophore + NADPH</text>
        <dbReference type="Rhea" id="RHEA:28795"/>
        <dbReference type="Rhea" id="RHEA-COMP:11342"/>
        <dbReference type="Rhea" id="RHEA-COMP:11344"/>
        <dbReference type="ChEBI" id="CHEBI:15378"/>
        <dbReference type="ChEBI" id="CHEBI:29033"/>
        <dbReference type="ChEBI" id="CHEBI:29034"/>
        <dbReference type="ChEBI" id="CHEBI:57783"/>
        <dbReference type="ChEBI" id="CHEBI:58349"/>
        <dbReference type="EC" id="1.16.1.9"/>
    </reaction>
</comment>
<keyword evidence="18" id="KW-1185">Reference proteome</keyword>
<dbReference type="Proteomes" id="UP001063166">
    <property type="component" value="Unassembled WGS sequence"/>
</dbReference>
<comment type="similarity">
    <text evidence="2">Belongs to the ferric reductase (FRE) family.</text>
</comment>
<evidence type="ECO:0000256" key="14">
    <source>
        <dbReference type="SAM" id="MobiDB-lite"/>
    </source>
</evidence>
<proteinExistence type="inferred from homology"/>
<dbReference type="PANTHER" id="PTHR32361">
    <property type="entry name" value="FERRIC/CUPRIC REDUCTASE TRANSMEMBRANE COMPONENT"/>
    <property type="match status" value="1"/>
</dbReference>
<dbReference type="InterPro" id="IPR051410">
    <property type="entry name" value="Ferric/Cupric_Reductase"/>
</dbReference>
<feature type="transmembrane region" description="Helical" evidence="15">
    <location>
        <begin position="111"/>
        <end position="134"/>
    </location>
</feature>
<dbReference type="PROSITE" id="PS51384">
    <property type="entry name" value="FAD_FR"/>
    <property type="match status" value="1"/>
</dbReference>
<evidence type="ECO:0000256" key="11">
    <source>
        <dbReference type="ARBA" id="ARBA00023136"/>
    </source>
</evidence>
<feature type="transmembrane region" description="Helical" evidence="15">
    <location>
        <begin position="253"/>
        <end position="272"/>
    </location>
</feature>
<evidence type="ECO:0000313" key="18">
    <source>
        <dbReference type="Proteomes" id="UP001063166"/>
    </source>
</evidence>
<dbReference type="GO" id="GO:0005886">
    <property type="term" value="C:plasma membrane"/>
    <property type="evidence" value="ECO:0007669"/>
    <property type="project" value="UniProtKB-SubCell"/>
</dbReference>
<evidence type="ECO:0000259" key="16">
    <source>
        <dbReference type="PROSITE" id="PS51384"/>
    </source>
</evidence>
<dbReference type="SFLD" id="SFLDG01168">
    <property type="entry name" value="Ferric_reductase_subgroup_(FRE"/>
    <property type="match status" value="1"/>
</dbReference>
<evidence type="ECO:0000256" key="2">
    <source>
        <dbReference type="ARBA" id="ARBA00006278"/>
    </source>
</evidence>
<dbReference type="Gene3D" id="3.40.50.80">
    <property type="entry name" value="Nucleotide-binding domain of ferredoxin-NADP reductase (FNR) module"/>
    <property type="match status" value="1"/>
</dbReference>
<organism evidence="17 18">
    <name type="scientific">Lyophyllum shimeji</name>
    <name type="common">Hon-shimeji</name>
    <name type="synonym">Tricholoma shimeji</name>
    <dbReference type="NCBI Taxonomy" id="47721"/>
    <lineage>
        <taxon>Eukaryota</taxon>
        <taxon>Fungi</taxon>
        <taxon>Dikarya</taxon>
        <taxon>Basidiomycota</taxon>
        <taxon>Agaricomycotina</taxon>
        <taxon>Agaricomycetes</taxon>
        <taxon>Agaricomycetidae</taxon>
        <taxon>Agaricales</taxon>
        <taxon>Tricholomatineae</taxon>
        <taxon>Lyophyllaceae</taxon>
        <taxon>Lyophyllum</taxon>
    </lineage>
</organism>
<dbReference type="InterPro" id="IPR017938">
    <property type="entry name" value="Riboflavin_synthase-like_b-brl"/>
</dbReference>
<keyword evidence="10" id="KW-0406">Ion transport</keyword>
<dbReference type="SFLD" id="SFLDS00052">
    <property type="entry name" value="Ferric_Reductase_Domain"/>
    <property type="match status" value="1"/>
</dbReference>